<proteinExistence type="predicted"/>
<dbReference type="EMBL" id="ML179175">
    <property type="protein sequence ID" value="THU96511.1"/>
    <property type="molecule type" value="Genomic_DNA"/>
</dbReference>
<evidence type="ECO:0000313" key="2">
    <source>
        <dbReference type="EMBL" id="THU96511.1"/>
    </source>
</evidence>
<keyword evidence="3" id="KW-1185">Reference proteome</keyword>
<gene>
    <name evidence="2" type="ORF">K435DRAFT_858464</name>
</gene>
<organism evidence="2 3">
    <name type="scientific">Dendrothele bispora (strain CBS 962.96)</name>
    <dbReference type="NCBI Taxonomy" id="1314807"/>
    <lineage>
        <taxon>Eukaryota</taxon>
        <taxon>Fungi</taxon>
        <taxon>Dikarya</taxon>
        <taxon>Basidiomycota</taxon>
        <taxon>Agaricomycotina</taxon>
        <taxon>Agaricomycetes</taxon>
        <taxon>Agaricomycetidae</taxon>
        <taxon>Agaricales</taxon>
        <taxon>Agaricales incertae sedis</taxon>
        <taxon>Dendrothele</taxon>
    </lineage>
</organism>
<dbReference type="Proteomes" id="UP000297245">
    <property type="component" value="Unassembled WGS sequence"/>
</dbReference>
<name>A0A4S8M3M2_DENBC</name>
<sequence>MSDNANSFSNDSTSAPVLEARESTGCVRTPGSDRLSSVRETPPTGHRVELQGFSRNEDPTIVLKSLLNEYRERNRQQDRELNTLRQQFDGALTVQDRLGQRISELGSFALLAYRGSPIQVFPGLYEIIDGMFTRLYEATIRVHSADKEAALSSLESLMSRMEVLQSFLRRTEAVARLFVGEETDRRQNERFLLGNIPPQVTIPSFASTMDRTRLPYPVPRRSSSRNPVTPPNSPASTVVSGPNGRKRSRVDDLEEGELPAKRRC</sequence>
<accession>A0A4S8M3M2</accession>
<feature type="region of interest" description="Disordered" evidence="1">
    <location>
        <begin position="203"/>
        <end position="264"/>
    </location>
</feature>
<dbReference type="AlphaFoldDB" id="A0A4S8M3M2"/>
<evidence type="ECO:0000256" key="1">
    <source>
        <dbReference type="SAM" id="MobiDB-lite"/>
    </source>
</evidence>
<protein>
    <submittedName>
        <fullName evidence="2">Uncharacterized protein</fullName>
    </submittedName>
</protein>
<reference evidence="2 3" key="1">
    <citation type="journal article" date="2019" name="Nat. Ecol. Evol.">
        <title>Megaphylogeny resolves global patterns of mushroom evolution.</title>
        <authorList>
            <person name="Varga T."/>
            <person name="Krizsan K."/>
            <person name="Foldi C."/>
            <person name="Dima B."/>
            <person name="Sanchez-Garcia M."/>
            <person name="Sanchez-Ramirez S."/>
            <person name="Szollosi G.J."/>
            <person name="Szarkandi J.G."/>
            <person name="Papp V."/>
            <person name="Albert L."/>
            <person name="Andreopoulos W."/>
            <person name="Angelini C."/>
            <person name="Antonin V."/>
            <person name="Barry K.W."/>
            <person name="Bougher N.L."/>
            <person name="Buchanan P."/>
            <person name="Buyck B."/>
            <person name="Bense V."/>
            <person name="Catcheside P."/>
            <person name="Chovatia M."/>
            <person name="Cooper J."/>
            <person name="Damon W."/>
            <person name="Desjardin D."/>
            <person name="Finy P."/>
            <person name="Geml J."/>
            <person name="Haridas S."/>
            <person name="Hughes K."/>
            <person name="Justo A."/>
            <person name="Karasinski D."/>
            <person name="Kautmanova I."/>
            <person name="Kiss B."/>
            <person name="Kocsube S."/>
            <person name="Kotiranta H."/>
            <person name="LaButti K.M."/>
            <person name="Lechner B.E."/>
            <person name="Liimatainen K."/>
            <person name="Lipzen A."/>
            <person name="Lukacs Z."/>
            <person name="Mihaltcheva S."/>
            <person name="Morgado L.N."/>
            <person name="Niskanen T."/>
            <person name="Noordeloos M.E."/>
            <person name="Ohm R.A."/>
            <person name="Ortiz-Santana B."/>
            <person name="Ovrebo C."/>
            <person name="Racz N."/>
            <person name="Riley R."/>
            <person name="Savchenko A."/>
            <person name="Shiryaev A."/>
            <person name="Soop K."/>
            <person name="Spirin V."/>
            <person name="Szebenyi C."/>
            <person name="Tomsovsky M."/>
            <person name="Tulloss R.E."/>
            <person name="Uehling J."/>
            <person name="Grigoriev I.V."/>
            <person name="Vagvolgyi C."/>
            <person name="Papp T."/>
            <person name="Martin F.M."/>
            <person name="Miettinen O."/>
            <person name="Hibbett D.S."/>
            <person name="Nagy L.G."/>
        </authorList>
    </citation>
    <scope>NUCLEOTIDE SEQUENCE [LARGE SCALE GENOMIC DNA]</scope>
    <source>
        <strain evidence="2 3">CBS 962.96</strain>
    </source>
</reference>
<feature type="region of interest" description="Disordered" evidence="1">
    <location>
        <begin position="1"/>
        <end position="48"/>
    </location>
</feature>
<feature type="compositionally biased region" description="Polar residues" evidence="1">
    <location>
        <begin position="1"/>
        <end position="15"/>
    </location>
</feature>
<evidence type="ECO:0000313" key="3">
    <source>
        <dbReference type="Proteomes" id="UP000297245"/>
    </source>
</evidence>